<feature type="non-terminal residue" evidence="1">
    <location>
        <position position="1"/>
    </location>
</feature>
<name>A0A392Q2B6_9FABA</name>
<dbReference type="AlphaFoldDB" id="A0A392Q2B6"/>
<protein>
    <submittedName>
        <fullName evidence="1">Mediator of RNA polymerase II transcription subunit</fullName>
    </submittedName>
</protein>
<dbReference type="Proteomes" id="UP000265520">
    <property type="component" value="Unassembled WGS sequence"/>
</dbReference>
<evidence type="ECO:0000313" key="1">
    <source>
        <dbReference type="EMBL" id="MCI18042.1"/>
    </source>
</evidence>
<sequence length="76" mass="8269">WQKAIYSAGGSEMKRWPLQLRSLGQSASRKQTMGGHSMVDSSRGLLHWAQSISFVAISMDHTLQPVLPADSSSPGE</sequence>
<accession>A0A392Q2B6</accession>
<comment type="caution">
    <text evidence="1">The sequence shown here is derived from an EMBL/GenBank/DDBJ whole genome shotgun (WGS) entry which is preliminary data.</text>
</comment>
<dbReference type="EMBL" id="LXQA010108255">
    <property type="protein sequence ID" value="MCI18042.1"/>
    <property type="molecule type" value="Genomic_DNA"/>
</dbReference>
<reference evidence="1 2" key="1">
    <citation type="journal article" date="2018" name="Front. Plant Sci.">
        <title>Red Clover (Trifolium pratense) and Zigzag Clover (T. medium) - A Picture of Genomic Similarities and Differences.</title>
        <authorList>
            <person name="Dluhosova J."/>
            <person name="Istvanek J."/>
            <person name="Nedelnik J."/>
            <person name="Repkova J."/>
        </authorList>
    </citation>
    <scope>NUCLEOTIDE SEQUENCE [LARGE SCALE GENOMIC DNA]</scope>
    <source>
        <strain evidence="2">cv. 10/8</strain>
        <tissue evidence="1">Leaf</tissue>
    </source>
</reference>
<keyword evidence="2" id="KW-1185">Reference proteome</keyword>
<organism evidence="1 2">
    <name type="scientific">Trifolium medium</name>
    <dbReference type="NCBI Taxonomy" id="97028"/>
    <lineage>
        <taxon>Eukaryota</taxon>
        <taxon>Viridiplantae</taxon>
        <taxon>Streptophyta</taxon>
        <taxon>Embryophyta</taxon>
        <taxon>Tracheophyta</taxon>
        <taxon>Spermatophyta</taxon>
        <taxon>Magnoliopsida</taxon>
        <taxon>eudicotyledons</taxon>
        <taxon>Gunneridae</taxon>
        <taxon>Pentapetalae</taxon>
        <taxon>rosids</taxon>
        <taxon>fabids</taxon>
        <taxon>Fabales</taxon>
        <taxon>Fabaceae</taxon>
        <taxon>Papilionoideae</taxon>
        <taxon>50 kb inversion clade</taxon>
        <taxon>NPAAA clade</taxon>
        <taxon>Hologalegina</taxon>
        <taxon>IRL clade</taxon>
        <taxon>Trifolieae</taxon>
        <taxon>Trifolium</taxon>
    </lineage>
</organism>
<proteinExistence type="predicted"/>
<evidence type="ECO:0000313" key="2">
    <source>
        <dbReference type="Proteomes" id="UP000265520"/>
    </source>
</evidence>